<dbReference type="GeneID" id="16069409"/>
<evidence type="ECO:0000256" key="8">
    <source>
        <dbReference type="SAM" id="MobiDB-lite"/>
    </source>
</evidence>
<comment type="subcellular location">
    <subcellularLocation>
        <location evidence="1">Nucleus</location>
        <location evidence="1">Nuclear pore complex</location>
    </subcellularLocation>
</comment>
<organism evidence="11">
    <name type="scientific">Salpingoeca rosetta (strain ATCC 50818 / BSB-021)</name>
    <dbReference type="NCBI Taxonomy" id="946362"/>
    <lineage>
        <taxon>Eukaryota</taxon>
        <taxon>Choanoflagellata</taxon>
        <taxon>Craspedida</taxon>
        <taxon>Salpingoecidae</taxon>
        <taxon>Salpingoeca</taxon>
    </lineage>
</organism>
<sequence>MSAKRRPDKQITADDPDDDGDANEGGSGPFLRASKDVVSQRRIAQARRSSSSSTGSSSASKGAFAGFKGFGSAAVKGVSQFKGLSASPGSFGAAPSSSASSSSTGTPKTTPAFGGAASSTSTSSSSSATSPFKFGGPAKPVTAAAAAAAAASSSGDDKDKGKEKDTAASSGPTFKFGAKTGAITSSGSGSGGFSFGGAKAKPASAKSAFGQAAKVFGGGSKKTGGDDDDDNKKEDEEEDEEEGSNAGDGDEDDEETGSDEDEDNTDTDTDEDDDGDNKRKKNKSGDDESPAPKFTFGKPTGKLPGLSSIFGGSGGGSKLKPAQGAVFGKVGTFKPTTTTPPAPAATSAKATDGDGGSDLTDEQKTKMQGLNDSLLSFLKEQTAASAGVLDFTPTLLSYVDQAKTILTAGKATMVTAPSSSGAQKQQQQQSQQQPEEKEELEEGVLYKTRVKLRYQQKGEDGKIEWKEKGTGTLRLEDAEDGTKKRVIIRADGTTGLILLNVYLASQTPVNRTGKREVMTSMVPNPPLNPKKPEDKPVVFMISCKTPAFADELAAKMKEAKEAC</sequence>
<feature type="region of interest" description="Disordered" evidence="8">
    <location>
        <begin position="84"/>
        <end position="362"/>
    </location>
</feature>
<dbReference type="InParanoid" id="F2UPT4"/>
<dbReference type="GO" id="GO:0005643">
    <property type="term" value="C:nuclear pore"/>
    <property type="evidence" value="ECO:0007669"/>
    <property type="project" value="UniProtKB-SubCell"/>
</dbReference>
<feature type="compositionally biased region" description="Low complexity" evidence="8">
    <location>
        <begin position="84"/>
        <end position="130"/>
    </location>
</feature>
<feature type="compositionally biased region" description="Low complexity" evidence="8">
    <location>
        <begin position="142"/>
        <end position="154"/>
    </location>
</feature>
<dbReference type="AlphaFoldDB" id="F2UPT4"/>
<dbReference type="STRING" id="946362.F2UPT4"/>
<dbReference type="OrthoDB" id="10062131at2759"/>
<evidence type="ECO:0000256" key="7">
    <source>
        <dbReference type="ARBA" id="ARBA00023242"/>
    </source>
</evidence>
<feature type="compositionally biased region" description="Low complexity" evidence="8">
    <location>
        <begin position="49"/>
        <end position="60"/>
    </location>
</feature>
<dbReference type="OMA" id="TSWREDQ"/>
<evidence type="ECO:0000256" key="6">
    <source>
        <dbReference type="ARBA" id="ARBA00023132"/>
    </source>
</evidence>
<dbReference type="SUPFAM" id="SSF50729">
    <property type="entry name" value="PH domain-like"/>
    <property type="match status" value="1"/>
</dbReference>
<name>F2UPT4_SALR5</name>
<keyword evidence="6" id="KW-0906">Nuclear pore complex</keyword>
<evidence type="ECO:0000256" key="4">
    <source>
        <dbReference type="ARBA" id="ARBA00022927"/>
    </source>
</evidence>
<keyword evidence="5" id="KW-0811">Translocation</keyword>
<accession>F2UPT4</accession>
<dbReference type="KEGG" id="sre:PTSG_10487"/>
<evidence type="ECO:0000256" key="3">
    <source>
        <dbReference type="ARBA" id="ARBA00022816"/>
    </source>
</evidence>
<dbReference type="RefSeq" id="XP_004988867.1">
    <property type="nucleotide sequence ID" value="XM_004988810.1"/>
</dbReference>
<dbReference type="GO" id="GO:0015031">
    <property type="term" value="P:protein transport"/>
    <property type="evidence" value="ECO:0007669"/>
    <property type="project" value="UniProtKB-KW"/>
</dbReference>
<dbReference type="eggNOG" id="KOG2724">
    <property type="taxonomic scope" value="Eukaryota"/>
</dbReference>
<feature type="domain" description="RanBD1" evidence="9">
    <location>
        <begin position="439"/>
        <end position="563"/>
    </location>
</feature>
<evidence type="ECO:0000256" key="5">
    <source>
        <dbReference type="ARBA" id="ARBA00023010"/>
    </source>
</evidence>
<keyword evidence="7" id="KW-0539">Nucleus</keyword>
<feature type="compositionally biased region" description="Low complexity" evidence="8">
    <location>
        <begin position="423"/>
        <end position="433"/>
    </location>
</feature>
<evidence type="ECO:0000259" key="9">
    <source>
        <dbReference type="PROSITE" id="PS50196"/>
    </source>
</evidence>
<dbReference type="Gene3D" id="2.30.29.30">
    <property type="entry name" value="Pleckstrin-homology domain (PH domain)/Phosphotyrosine-binding domain (PTB)"/>
    <property type="match status" value="1"/>
</dbReference>
<dbReference type="InterPro" id="IPR000156">
    <property type="entry name" value="Ran_bind_dom"/>
</dbReference>
<feature type="compositionally biased region" description="Low complexity" evidence="8">
    <location>
        <begin position="177"/>
        <end position="187"/>
    </location>
</feature>
<dbReference type="InterPro" id="IPR015007">
    <property type="entry name" value="NUP2/50/61"/>
</dbReference>
<dbReference type="GO" id="GO:0051028">
    <property type="term" value="P:mRNA transport"/>
    <property type="evidence" value="ECO:0007669"/>
    <property type="project" value="UniProtKB-KW"/>
</dbReference>
<dbReference type="PROSITE" id="PS50196">
    <property type="entry name" value="RANBD1"/>
    <property type="match status" value="1"/>
</dbReference>
<feature type="compositionally biased region" description="Basic and acidic residues" evidence="8">
    <location>
        <begin position="155"/>
        <end position="166"/>
    </location>
</feature>
<evidence type="ECO:0000313" key="11">
    <source>
        <dbReference type="Proteomes" id="UP000007799"/>
    </source>
</evidence>
<dbReference type="Pfam" id="PF00638">
    <property type="entry name" value="Ran_BP1"/>
    <property type="match status" value="1"/>
</dbReference>
<keyword evidence="3" id="KW-0509">mRNA transport</keyword>
<dbReference type="InterPro" id="IPR011993">
    <property type="entry name" value="PH-like_dom_sf"/>
</dbReference>
<evidence type="ECO:0000256" key="1">
    <source>
        <dbReference type="ARBA" id="ARBA00004567"/>
    </source>
</evidence>
<reference evidence="10" key="1">
    <citation type="submission" date="2009-08" db="EMBL/GenBank/DDBJ databases">
        <title>Annotation of Salpingoeca rosetta.</title>
        <authorList>
            <consortium name="The Broad Institute Genome Sequencing Platform"/>
            <person name="Russ C."/>
            <person name="Cuomo C."/>
            <person name="Burger G."/>
            <person name="Gray M.W."/>
            <person name="Holland P.W.H."/>
            <person name="King N."/>
            <person name="Lang F.B.F."/>
            <person name="Roger A.J."/>
            <person name="Ruiz-Trillo I."/>
            <person name="Young S.K."/>
            <person name="Zeng Q."/>
            <person name="Gargeya S."/>
            <person name="Alvarado L."/>
            <person name="Berlin A."/>
            <person name="Chapman S.B."/>
            <person name="Chen Z."/>
            <person name="Freedman E."/>
            <person name="Gellesch M."/>
            <person name="Goldberg J."/>
            <person name="Griggs A."/>
            <person name="Gujja S."/>
            <person name="Heilman E."/>
            <person name="Heiman D."/>
            <person name="Howarth C."/>
            <person name="Mehta T."/>
            <person name="Neiman D."/>
            <person name="Pearson M."/>
            <person name="Roberts A."/>
            <person name="Saif S."/>
            <person name="Shea T."/>
            <person name="Shenoy N."/>
            <person name="Sisk P."/>
            <person name="Stolte C."/>
            <person name="Sykes S."/>
            <person name="White J."/>
            <person name="Yandava C."/>
            <person name="Haas B."/>
            <person name="Nusbaum C."/>
            <person name="Birren B."/>
        </authorList>
    </citation>
    <scope>NUCLEOTIDE SEQUENCE [LARGE SCALE GENOMIC DNA]</scope>
    <source>
        <strain evidence="10">ATCC 50818</strain>
    </source>
</reference>
<feature type="region of interest" description="Disordered" evidence="8">
    <location>
        <begin position="1"/>
        <end position="60"/>
    </location>
</feature>
<dbReference type="Proteomes" id="UP000007799">
    <property type="component" value="Unassembled WGS sequence"/>
</dbReference>
<gene>
    <name evidence="10" type="ORF">PTSG_10487</name>
</gene>
<evidence type="ECO:0000256" key="2">
    <source>
        <dbReference type="ARBA" id="ARBA00022448"/>
    </source>
</evidence>
<feature type="region of interest" description="Disordered" evidence="8">
    <location>
        <begin position="416"/>
        <end position="442"/>
    </location>
</feature>
<dbReference type="CDD" id="cd13170">
    <property type="entry name" value="RanBD_NUP50"/>
    <property type="match status" value="1"/>
</dbReference>
<dbReference type="SMART" id="SM00160">
    <property type="entry name" value="RanBD"/>
    <property type="match status" value="1"/>
</dbReference>
<evidence type="ECO:0000313" key="10">
    <source>
        <dbReference type="EMBL" id="EGD79639.1"/>
    </source>
</evidence>
<dbReference type="Pfam" id="PF08911">
    <property type="entry name" value="NUP50"/>
    <property type="match status" value="1"/>
</dbReference>
<feature type="compositionally biased region" description="Acidic residues" evidence="8">
    <location>
        <begin position="235"/>
        <end position="275"/>
    </location>
</feature>
<keyword evidence="4" id="KW-0653">Protein transport</keyword>
<protein>
    <recommendedName>
        <fullName evidence="9">RanBD1 domain-containing protein</fullName>
    </recommendedName>
</protein>
<dbReference type="EMBL" id="GL832987">
    <property type="protein sequence ID" value="EGD79639.1"/>
    <property type="molecule type" value="Genomic_DNA"/>
</dbReference>
<proteinExistence type="predicted"/>
<keyword evidence="11" id="KW-1185">Reference proteome</keyword>
<feature type="compositionally biased region" description="Low complexity" evidence="8">
    <location>
        <begin position="196"/>
        <end position="210"/>
    </location>
</feature>
<keyword evidence="2" id="KW-0813">Transport</keyword>